<evidence type="ECO:0000313" key="2">
    <source>
        <dbReference type="EMBL" id="SVD57952.1"/>
    </source>
</evidence>
<gene>
    <name evidence="2" type="ORF">METZ01_LOCUS410806</name>
</gene>
<dbReference type="InterPro" id="IPR007475">
    <property type="entry name" value="UbiK"/>
</dbReference>
<sequence>MDNNNFEDWGRKLSALLPESASQMKQDIEKNIKFLVKDAINRMDLVERSELEELQSKQVTKLNDLQQRIEELEAQIK</sequence>
<proteinExistence type="predicted"/>
<dbReference type="AlphaFoldDB" id="A0A382WGQ3"/>
<reference evidence="2" key="1">
    <citation type="submission" date="2018-05" db="EMBL/GenBank/DDBJ databases">
        <authorList>
            <person name="Lanie J.A."/>
            <person name="Ng W.-L."/>
            <person name="Kazmierczak K.M."/>
            <person name="Andrzejewski T.M."/>
            <person name="Davidsen T.M."/>
            <person name="Wayne K.J."/>
            <person name="Tettelin H."/>
            <person name="Glass J.I."/>
            <person name="Rusch D."/>
            <person name="Podicherti R."/>
            <person name="Tsui H.-C.T."/>
            <person name="Winkler M.E."/>
        </authorList>
    </citation>
    <scope>NUCLEOTIDE SEQUENCE</scope>
</reference>
<dbReference type="Pfam" id="PF04380">
    <property type="entry name" value="BMFP"/>
    <property type="match status" value="1"/>
</dbReference>
<evidence type="ECO:0000256" key="1">
    <source>
        <dbReference type="SAM" id="Coils"/>
    </source>
</evidence>
<dbReference type="PANTHER" id="PTHR38040:SF1">
    <property type="entry name" value="UBIQUINONE BIOSYNTHESIS ACCESSORY FACTOR UBIK"/>
    <property type="match status" value="1"/>
</dbReference>
<protein>
    <recommendedName>
        <fullName evidence="3">Accessory factor UbiK family protein</fullName>
    </recommendedName>
</protein>
<dbReference type="PANTHER" id="PTHR38040">
    <property type="entry name" value="UBIQUINONE BIOSYNTHESIS ACCESSORY FACTOR UBIK"/>
    <property type="match status" value="1"/>
</dbReference>
<name>A0A382WGQ3_9ZZZZ</name>
<evidence type="ECO:0008006" key="3">
    <source>
        <dbReference type="Google" id="ProtNLM"/>
    </source>
</evidence>
<organism evidence="2">
    <name type="scientific">marine metagenome</name>
    <dbReference type="NCBI Taxonomy" id="408172"/>
    <lineage>
        <taxon>unclassified sequences</taxon>
        <taxon>metagenomes</taxon>
        <taxon>ecological metagenomes</taxon>
    </lineage>
</organism>
<dbReference type="EMBL" id="UINC01159711">
    <property type="protein sequence ID" value="SVD57952.1"/>
    <property type="molecule type" value="Genomic_DNA"/>
</dbReference>
<feature type="coiled-coil region" evidence="1">
    <location>
        <begin position="48"/>
        <end position="75"/>
    </location>
</feature>
<keyword evidence="1" id="KW-0175">Coiled coil</keyword>
<accession>A0A382WGQ3</accession>